<name>D7VT06_SPHSI</name>
<organism evidence="1 2">
    <name type="scientific">Sphingobacterium spiritivorum ATCC 33861</name>
    <dbReference type="NCBI Taxonomy" id="525373"/>
    <lineage>
        <taxon>Bacteria</taxon>
        <taxon>Pseudomonadati</taxon>
        <taxon>Bacteroidota</taxon>
        <taxon>Sphingobacteriia</taxon>
        <taxon>Sphingobacteriales</taxon>
        <taxon>Sphingobacteriaceae</taxon>
        <taxon>Sphingobacterium</taxon>
    </lineage>
</organism>
<protein>
    <submittedName>
        <fullName evidence="1">Uncharacterized protein</fullName>
    </submittedName>
</protein>
<dbReference type="EMBL" id="ACHA02000012">
    <property type="protein sequence ID" value="EFK56907.1"/>
    <property type="molecule type" value="Genomic_DNA"/>
</dbReference>
<evidence type="ECO:0000313" key="1">
    <source>
        <dbReference type="EMBL" id="EFK56907.1"/>
    </source>
</evidence>
<reference evidence="1" key="1">
    <citation type="submission" date="2010-07" db="EMBL/GenBank/DDBJ databases">
        <authorList>
            <person name="Muzny D."/>
            <person name="Qin X."/>
            <person name="Buhay C."/>
            <person name="Dugan-Rocha S."/>
            <person name="Ding Y."/>
            <person name="Chen G."/>
            <person name="Hawes A."/>
            <person name="Holder M."/>
            <person name="Jhangiani S."/>
            <person name="Johnson A."/>
            <person name="Khan Z."/>
            <person name="Li Z."/>
            <person name="Liu W."/>
            <person name="Liu X."/>
            <person name="Perez L."/>
            <person name="Shen H."/>
            <person name="Wang Q."/>
            <person name="Watt J."/>
            <person name="Xi L."/>
            <person name="Xin Y."/>
            <person name="Zhou J."/>
            <person name="Deng J."/>
            <person name="Jiang H."/>
            <person name="Liu Y."/>
            <person name="Qu J."/>
            <person name="Song X.-Z."/>
            <person name="Zhang L."/>
            <person name="Villasana D."/>
            <person name="Johnson A."/>
            <person name="Liu J."/>
            <person name="Liyanage D."/>
            <person name="Lorensuhewa L."/>
            <person name="Robinson T."/>
            <person name="Song A."/>
            <person name="Song B.-B."/>
            <person name="Dinh H."/>
            <person name="Thornton R."/>
            <person name="Coyle M."/>
            <person name="Francisco L."/>
            <person name="Jackson L."/>
            <person name="Javaid M."/>
            <person name="Korchina V."/>
            <person name="Kovar C."/>
            <person name="Mata R."/>
            <person name="Mathew T."/>
            <person name="Ngo R."/>
            <person name="Nguyen L."/>
            <person name="Nguyen N."/>
            <person name="Okwuonu G."/>
            <person name="Ongeri F."/>
            <person name="Pham C."/>
            <person name="Simmons D."/>
            <person name="Wilczek-Boney K."/>
            <person name="Hale W."/>
            <person name="Jakkamsetti A."/>
            <person name="Pham P."/>
            <person name="Ruth R."/>
            <person name="San Lucas F."/>
            <person name="Warren J."/>
            <person name="Zhang J."/>
            <person name="Zhao Z."/>
            <person name="Zhou C."/>
            <person name="Zhu D."/>
            <person name="Lee S."/>
            <person name="Bess C."/>
            <person name="Blankenburg K."/>
            <person name="Forbes L."/>
            <person name="Fu Q."/>
            <person name="Gubbala S."/>
            <person name="Hirani K."/>
            <person name="Jayaseelan J.C."/>
            <person name="Lara F."/>
            <person name="Munidasa M."/>
            <person name="Palculict T."/>
            <person name="Patil S."/>
            <person name="Pu L.-L."/>
            <person name="Saada N."/>
            <person name="Tang L."/>
            <person name="Weissenberger G."/>
            <person name="Zhu Y."/>
            <person name="Hemphill L."/>
            <person name="Shang Y."/>
            <person name="Youmans B."/>
            <person name="Ayvaz T."/>
            <person name="Ross M."/>
            <person name="Santibanez J."/>
            <person name="Aqrawi P."/>
            <person name="Gross S."/>
            <person name="Joshi V."/>
            <person name="Fowler G."/>
            <person name="Nazareth L."/>
            <person name="Reid J."/>
            <person name="Worley K."/>
            <person name="Petrosino J."/>
            <person name="Highlander S."/>
            <person name="Gibbs R."/>
        </authorList>
    </citation>
    <scope>NUCLEOTIDE SEQUENCE [LARGE SCALE GENOMIC DNA]</scope>
    <source>
        <strain evidence="1">ATCC 33861</strain>
    </source>
</reference>
<sequence>MYAFPFIRFRLRKLYQQENADNIVLICYETQHLEICTIINKR</sequence>
<dbReference type="AlphaFoldDB" id="D7VT06"/>
<keyword evidence="2" id="KW-1185">Reference proteome</keyword>
<dbReference type="STRING" id="525373.HMPREF0766_14110"/>
<accession>D7VT06</accession>
<gene>
    <name evidence="1" type="ORF">HMPREF0766_14110</name>
</gene>
<dbReference type="HOGENOM" id="CLU_3258023_0_0_10"/>
<dbReference type="Proteomes" id="UP000006258">
    <property type="component" value="Unassembled WGS sequence"/>
</dbReference>
<comment type="caution">
    <text evidence="1">The sequence shown here is derived from an EMBL/GenBank/DDBJ whole genome shotgun (WGS) entry which is preliminary data.</text>
</comment>
<evidence type="ECO:0000313" key="2">
    <source>
        <dbReference type="Proteomes" id="UP000006258"/>
    </source>
</evidence>
<proteinExistence type="predicted"/>